<dbReference type="Proteomes" id="UP000676428">
    <property type="component" value="Chromosome"/>
</dbReference>
<keyword evidence="3" id="KW-1185">Reference proteome</keyword>
<reference evidence="2 3" key="1">
    <citation type="journal article" date="2012" name="Int. J. Syst. Evol. Microbiol.">
        <title>Shewanella dokdonensis sp. nov., isolated from seawater.</title>
        <authorList>
            <person name="Sung H.R."/>
            <person name="Yoon J.H."/>
            <person name="Ghim S.Y."/>
        </authorList>
    </citation>
    <scope>NUCLEOTIDE SEQUENCE [LARGE SCALE GENOMIC DNA]</scope>
    <source>
        <strain evidence="2 3">DSM 23626</strain>
    </source>
</reference>
<protein>
    <recommendedName>
        <fullName evidence="1">FHA domain-containing protein</fullName>
    </recommendedName>
</protein>
<sequence>MNNGCDFMYLSDNVSNCHSFIFNIKLADYLEVTDLARTSGGNIDGQRLVLKSQSAKKFVSK</sequence>
<name>A0ABX8DKJ3_9GAMM</name>
<dbReference type="InterPro" id="IPR000253">
    <property type="entry name" value="FHA_dom"/>
</dbReference>
<gene>
    <name evidence="2" type="ORF">KHX94_08135</name>
</gene>
<evidence type="ECO:0000313" key="2">
    <source>
        <dbReference type="EMBL" id="QVK24432.1"/>
    </source>
</evidence>
<evidence type="ECO:0000313" key="3">
    <source>
        <dbReference type="Proteomes" id="UP000676428"/>
    </source>
</evidence>
<feature type="domain" description="FHA" evidence="1">
    <location>
        <begin position="1"/>
        <end position="48"/>
    </location>
</feature>
<organism evidence="2 3">
    <name type="scientific">Shewanella dokdonensis</name>
    <dbReference type="NCBI Taxonomy" id="712036"/>
    <lineage>
        <taxon>Bacteria</taxon>
        <taxon>Pseudomonadati</taxon>
        <taxon>Pseudomonadota</taxon>
        <taxon>Gammaproteobacteria</taxon>
        <taxon>Alteromonadales</taxon>
        <taxon>Shewanellaceae</taxon>
        <taxon>Shewanella</taxon>
    </lineage>
</organism>
<dbReference type="PROSITE" id="PS50006">
    <property type="entry name" value="FHA_DOMAIN"/>
    <property type="match status" value="1"/>
</dbReference>
<evidence type="ECO:0000259" key="1">
    <source>
        <dbReference type="PROSITE" id="PS50006"/>
    </source>
</evidence>
<dbReference type="EMBL" id="CP074572">
    <property type="protein sequence ID" value="QVK24432.1"/>
    <property type="molecule type" value="Genomic_DNA"/>
</dbReference>
<dbReference type="RefSeq" id="WP_213683020.1">
    <property type="nucleotide sequence ID" value="NZ_CP074572.1"/>
</dbReference>
<proteinExistence type="predicted"/>
<accession>A0ABX8DKJ3</accession>